<reference evidence="3 4" key="1">
    <citation type="journal article" date="2018" name="Front. Plant Sci.">
        <title>Red Clover (Trifolium pratense) and Zigzag Clover (T. medium) - A Picture of Genomic Similarities and Differences.</title>
        <authorList>
            <person name="Dluhosova J."/>
            <person name="Istvanek J."/>
            <person name="Nedelnik J."/>
            <person name="Repkova J."/>
        </authorList>
    </citation>
    <scope>NUCLEOTIDE SEQUENCE [LARGE SCALE GENOMIC DNA]</scope>
    <source>
        <strain evidence="4">cv. 10/8</strain>
        <tissue evidence="3">Leaf</tissue>
    </source>
</reference>
<dbReference type="PANTHER" id="PTHR11461">
    <property type="entry name" value="SERINE PROTEASE INHIBITOR, SERPIN"/>
    <property type="match status" value="1"/>
</dbReference>
<feature type="domain" description="Serpin" evidence="2">
    <location>
        <begin position="7"/>
        <end position="77"/>
    </location>
</feature>
<dbReference type="InterPro" id="IPR023795">
    <property type="entry name" value="Serpin_CS"/>
</dbReference>
<name>A0A392NAR5_9FABA</name>
<sequence length="129" mass="14449">MLDSPSNEVYVESMFHKASIEVNEEGTEATTINILFMKKKCRTRCTGIDFVADHPFLFLIREDLTGTILFMGQVLHPDGADSSAKAKSAMDDFLRAYYARRAAVVKDLKKSRDFNSEADGEKEGSFLLS</sequence>
<gene>
    <name evidence="3" type="ORF">A2U01_0017672</name>
</gene>
<organism evidence="3 4">
    <name type="scientific">Trifolium medium</name>
    <dbReference type="NCBI Taxonomy" id="97028"/>
    <lineage>
        <taxon>Eukaryota</taxon>
        <taxon>Viridiplantae</taxon>
        <taxon>Streptophyta</taxon>
        <taxon>Embryophyta</taxon>
        <taxon>Tracheophyta</taxon>
        <taxon>Spermatophyta</taxon>
        <taxon>Magnoliopsida</taxon>
        <taxon>eudicotyledons</taxon>
        <taxon>Gunneridae</taxon>
        <taxon>Pentapetalae</taxon>
        <taxon>rosids</taxon>
        <taxon>fabids</taxon>
        <taxon>Fabales</taxon>
        <taxon>Fabaceae</taxon>
        <taxon>Papilionoideae</taxon>
        <taxon>50 kb inversion clade</taxon>
        <taxon>NPAAA clade</taxon>
        <taxon>Hologalegina</taxon>
        <taxon>IRL clade</taxon>
        <taxon>Trifolieae</taxon>
        <taxon>Trifolium</taxon>
    </lineage>
</organism>
<dbReference type="SUPFAM" id="SSF56574">
    <property type="entry name" value="Serpins"/>
    <property type="match status" value="1"/>
</dbReference>
<dbReference type="Gene3D" id="3.30.497.10">
    <property type="entry name" value="Antithrombin, subunit I, domain 2"/>
    <property type="match status" value="1"/>
</dbReference>
<proteinExistence type="inferred from homology"/>
<protein>
    <submittedName>
        <fullName evidence="3">Serpin-ZX-like</fullName>
    </submittedName>
</protein>
<dbReference type="InterPro" id="IPR023796">
    <property type="entry name" value="Serpin_dom"/>
</dbReference>
<accession>A0A392NAR5</accession>
<dbReference type="Pfam" id="PF00079">
    <property type="entry name" value="Serpin"/>
    <property type="match status" value="1"/>
</dbReference>
<comment type="caution">
    <text evidence="3">The sequence shown here is derived from an EMBL/GenBank/DDBJ whole genome shotgun (WGS) entry which is preliminary data.</text>
</comment>
<dbReference type="EMBL" id="LXQA010032956">
    <property type="protein sequence ID" value="MCH96683.1"/>
    <property type="molecule type" value="Genomic_DNA"/>
</dbReference>
<dbReference type="PANTHER" id="PTHR11461:SF211">
    <property type="entry name" value="GH10112P-RELATED"/>
    <property type="match status" value="1"/>
</dbReference>
<dbReference type="GO" id="GO:0005615">
    <property type="term" value="C:extracellular space"/>
    <property type="evidence" value="ECO:0007669"/>
    <property type="project" value="InterPro"/>
</dbReference>
<dbReference type="PROSITE" id="PS00284">
    <property type="entry name" value="SERPIN"/>
    <property type="match status" value="1"/>
</dbReference>
<dbReference type="Proteomes" id="UP000265520">
    <property type="component" value="Unassembled WGS sequence"/>
</dbReference>
<comment type="similarity">
    <text evidence="1">Belongs to the serpin family.</text>
</comment>
<dbReference type="AlphaFoldDB" id="A0A392NAR5"/>
<evidence type="ECO:0000313" key="4">
    <source>
        <dbReference type="Proteomes" id="UP000265520"/>
    </source>
</evidence>
<keyword evidence="4" id="KW-1185">Reference proteome</keyword>
<evidence type="ECO:0000313" key="3">
    <source>
        <dbReference type="EMBL" id="MCH96683.1"/>
    </source>
</evidence>
<dbReference type="GO" id="GO:0004867">
    <property type="term" value="F:serine-type endopeptidase inhibitor activity"/>
    <property type="evidence" value="ECO:0007669"/>
    <property type="project" value="InterPro"/>
</dbReference>
<dbReference type="InterPro" id="IPR042178">
    <property type="entry name" value="Serpin_sf_1"/>
</dbReference>
<evidence type="ECO:0000256" key="1">
    <source>
        <dbReference type="ARBA" id="ARBA00009500"/>
    </source>
</evidence>
<dbReference type="InterPro" id="IPR000215">
    <property type="entry name" value="Serpin_fam"/>
</dbReference>
<evidence type="ECO:0000259" key="2">
    <source>
        <dbReference type="Pfam" id="PF00079"/>
    </source>
</evidence>
<dbReference type="InterPro" id="IPR036186">
    <property type="entry name" value="Serpin_sf"/>
</dbReference>